<dbReference type="InterPro" id="IPR036116">
    <property type="entry name" value="FN3_sf"/>
</dbReference>
<dbReference type="GO" id="GO:0016020">
    <property type="term" value="C:membrane"/>
    <property type="evidence" value="ECO:0007669"/>
    <property type="project" value="UniProtKB-SubCell"/>
</dbReference>
<dbReference type="SMART" id="SM00060">
    <property type="entry name" value="FN3"/>
    <property type="match status" value="1"/>
</dbReference>
<dbReference type="CDD" id="cd00063">
    <property type="entry name" value="FN3"/>
    <property type="match status" value="1"/>
</dbReference>
<dbReference type="InterPro" id="IPR003961">
    <property type="entry name" value="FN3_dom"/>
</dbReference>
<name>A0A8J1XIH0_OWEFU</name>
<dbReference type="AlphaFoldDB" id="A0A8J1XIH0"/>
<protein>
    <submittedName>
        <fullName evidence="1">Uncharacterized protein</fullName>
    </submittedName>
</protein>
<reference evidence="1" key="1">
    <citation type="submission" date="2022-03" db="EMBL/GenBank/DDBJ databases">
        <authorList>
            <person name="Martin C."/>
        </authorList>
    </citation>
    <scope>NUCLEOTIDE SEQUENCE</scope>
</reference>
<dbReference type="PANTHER" id="PTHR46957">
    <property type="entry name" value="CYTOKINE RECEPTOR"/>
    <property type="match status" value="1"/>
</dbReference>
<comment type="caution">
    <text evidence="1">The sequence shown here is derived from an EMBL/GenBank/DDBJ whole genome shotgun (WGS) entry which is preliminary data.</text>
</comment>
<dbReference type="PANTHER" id="PTHR46957:SF3">
    <property type="entry name" value="CYTOKINE RECEPTOR"/>
    <property type="match status" value="1"/>
</dbReference>
<evidence type="ECO:0000313" key="1">
    <source>
        <dbReference type="EMBL" id="CAH1799781.1"/>
    </source>
</evidence>
<accession>A0A8J1XIH0</accession>
<dbReference type="Gene3D" id="2.60.40.10">
    <property type="entry name" value="Immunoglobulins"/>
    <property type="match status" value="1"/>
</dbReference>
<evidence type="ECO:0000313" key="2">
    <source>
        <dbReference type="Proteomes" id="UP000749559"/>
    </source>
</evidence>
<dbReference type="Pfam" id="PF00041">
    <property type="entry name" value="fn3"/>
    <property type="match status" value="1"/>
</dbReference>
<dbReference type="Proteomes" id="UP000749559">
    <property type="component" value="Unassembled WGS sequence"/>
</dbReference>
<dbReference type="InterPro" id="IPR050713">
    <property type="entry name" value="RTP_Phos/Ushers"/>
</dbReference>
<gene>
    <name evidence="1" type="ORF">OFUS_LOCUS23751</name>
</gene>
<organism evidence="1 2">
    <name type="scientific">Owenia fusiformis</name>
    <name type="common">Polychaete worm</name>
    <dbReference type="NCBI Taxonomy" id="6347"/>
    <lineage>
        <taxon>Eukaryota</taxon>
        <taxon>Metazoa</taxon>
        <taxon>Spiralia</taxon>
        <taxon>Lophotrochozoa</taxon>
        <taxon>Annelida</taxon>
        <taxon>Polychaeta</taxon>
        <taxon>Sedentaria</taxon>
        <taxon>Canalipalpata</taxon>
        <taxon>Sabellida</taxon>
        <taxon>Oweniida</taxon>
        <taxon>Oweniidae</taxon>
        <taxon>Owenia</taxon>
    </lineage>
</organism>
<keyword evidence="2" id="KW-1185">Reference proteome</keyword>
<feature type="non-terminal residue" evidence="1">
    <location>
        <position position="112"/>
    </location>
</feature>
<dbReference type="PRINTS" id="PR00014">
    <property type="entry name" value="FNTYPEIII"/>
</dbReference>
<dbReference type="SUPFAM" id="SSF49265">
    <property type="entry name" value="Fibronectin type III"/>
    <property type="match status" value="1"/>
</dbReference>
<dbReference type="InterPro" id="IPR013783">
    <property type="entry name" value="Ig-like_fold"/>
</dbReference>
<sequence>MDEDTPSPPQSLNLGEVLDTTVTLNYIPPLEPNGVIQYYIIEIEHPNKTVFSENTAGPETSYTVENLKPAQDYKFWVKAKNVAYTSDRSNEVTTKTKEPMSGAVATFSLESK</sequence>
<dbReference type="OrthoDB" id="6244967at2759"/>
<proteinExistence type="predicted"/>
<dbReference type="EMBL" id="CAIIXF020000011">
    <property type="protein sequence ID" value="CAH1799781.1"/>
    <property type="molecule type" value="Genomic_DNA"/>
</dbReference>
<dbReference type="PROSITE" id="PS50853">
    <property type="entry name" value="FN3"/>
    <property type="match status" value="1"/>
</dbReference>